<organism evidence="2 3">
    <name type="scientific">Cellvibrio fontiphilus</name>
    <dbReference type="NCBI Taxonomy" id="1815559"/>
    <lineage>
        <taxon>Bacteria</taxon>
        <taxon>Pseudomonadati</taxon>
        <taxon>Pseudomonadota</taxon>
        <taxon>Gammaproteobacteria</taxon>
        <taxon>Cellvibrionales</taxon>
        <taxon>Cellvibrionaceae</taxon>
        <taxon>Cellvibrio</taxon>
    </lineage>
</organism>
<dbReference type="Proteomes" id="UP001595555">
    <property type="component" value="Unassembled WGS sequence"/>
</dbReference>
<accession>A0ABV7FAN7</accession>
<keyword evidence="1" id="KW-0732">Signal</keyword>
<comment type="caution">
    <text evidence="2">The sequence shown here is derived from an EMBL/GenBank/DDBJ whole genome shotgun (WGS) entry which is preliminary data.</text>
</comment>
<evidence type="ECO:0000256" key="1">
    <source>
        <dbReference type="SAM" id="SignalP"/>
    </source>
</evidence>
<dbReference type="InterPro" id="IPR025294">
    <property type="entry name" value="DUF4156"/>
</dbReference>
<feature type="signal peptide" evidence="1">
    <location>
        <begin position="1"/>
        <end position="18"/>
    </location>
</feature>
<reference evidence="3" key="1">
    <citation type="journal article" date="2019" name="Int. J. Syst. Evol. Microbiol.">
        <title>The Global Catalogue of Microorganisms (GCM) 10K type strain sequencing project: providing services to taxonomists for standard genome sequencing and annotation.</title>
        <authorList>
            <consortium name="The Broad Institute Genomics Platform"/>
            <consortium name="The Broad Institute Genome Sequencing Center for Infectious Disease"/>
            <person name="Wu L."/>
            <person name="Ma J."/>
        </authorList>
    </citation>
    <scope>NUCLEOTIDE SEQUENCE [LARGE SCALE GENOMIC DNA]</scope>
    <source>
        <strain evidence="3">KCTC 52237</strain>
    </source>
</reference>
<gene>
    <name evidence="2" type="ORF">ACFODX_03590</name>
</gene>
<evidence type="ECO:0000313" key="2">
    <source>
        <dbReference type="EMBL" id="MFC3114626.1"/>
    </source>
</evidence>
<dbReference type="EMBL" id="JBHRTF010000002">
    <property type="protein sequence ID" value="MFC3114626.1"/>
    <property type="molecule type" value="Genomic_DNA"/>
</dbReference>
<evidence type="ECO:0000313" key="3">
    <source>
        <dbReference type="Proteomes" id="UP001595555"/>
    </source>
</evidence>
<dbReference type="RefSeq" id="WP_378116147.1">
    <property type="nucleotide sequence ID" value="NZ_JBHRTF010000002.1"/>
</dbReference>
<dbReference type="Pfam" id="PF13698">
    <property type="entry name" value="DUF4156"/>
    <property type="match status" value="1"/>
</dbReference>
<sequence>MKKLSLLAVVTLVGLTSACTWVKVNEQGSNVAVANAANVRNCEKVRTVNVKVKDNFVGSMKRDPNKVATELTNMARNEASAFGGDTIVPASLVNDGRQSFDVYRCN</sequence>
<feature type="chain" id="PRO_5046279767" evidence="1">
    <location>
        <begin position="19"/>
        <end position="106"/>
    </location>
</feature>
<protein>
    <submittedName>
        <fullName evidence="2">DUF4156 domain-containing protein</fullName>
    </submittedName>
</protein>
<name>A0ABV7FAN7_9GAMM</name>
<proteinExistence type="predicted"/>
<keyword evidence="3" id="KW-1185">Reference proteome</keyword>
<dbReference type="PROSITE" id="PS51257">
    <property type="entry name" value="PROKAR_LIPOPROTEIN"/>
    <property type="match status" value="1"/>
</dbReference>